<dbReference type="Proteomes" id="UP000199372">
    <property type="component" value="Unassembled WGS sequence"/>
</dbReference>
<dbReference type="InterPro" id="IPR043167">
    <property type="entry name" value="LpxI_C_sf"/>
</dbReference>
<sequence>MSLCLVAGQGRLPHLLAERVHPDRIAALEGFLPDGLDVDHVFRVETLGSFLKTLSRAGVTRICFAGSIRRPKLDAKRVDTATLPLVPRMMKVLGQGDDAALRMVLGLFEDRGIIPVGAHELLPELLPPAGVAVGTLPKGAEHDADRASAILAAMGAADVGQACVVARGQALAVEALPGTDWMLDTVIAARSDRTEGDTNPLYRKLPAGGLLFKAPKPAQDRRVDLPTIGPGTVERAAKAGLEGIVIEAQGVMVLDADETMALARDRGLYLWIRPR</sequence>
<evidence type="ECO:0000313" key="3">
    <source>
        <dbReference type="EMBL" id="SEM87848.1"/>
    </source>
</evidence>
<dbReference type="AlphaFoldDB" id="A0A1H8C0T2"/>
<proteinExistence type="predicted"/>
<dbReference type="PANTHER" id="PTHR39962:SF1">
    <property type="entry name" value="LPXI FAMILY PROTEIN"/>
    <property type="match status" value="1"/>
</dbReference>
<evidence type="ECO:0008006" key="5">
    <source>
        <dbReference type="Google" id="ProtNLM"/>
    </source>
</evidence>
<dbReference type="OrthoDB" id="9789836at2"/>
<dbReference type="EMBL" id="FOCM01000001">
    <property type="protein sequence ID" value="SEM87848.1"/>
    <property type="molecule type" value="Genomic_DNA"/>
</dbReference>
<protein>
    <recommendedName>
        <fullName evidence="5">Phosphatidate cytidylyltransferase</fullName>
    </recommendedName>
</protein>
<dbReference type="RefSeq" id="WP_091844302.1">
    <property type="nucleotide sequence ID" value="NZ_FOCM01000001.1"/>
</dbReference>
<dbReference type="Gene3D" id="3.40.50.20">
    <property type="match status" value="1"/>
</dbReference>
<dbReference type="InterPro" id="IPR053174">
    <property type="entry name" value="LpxI"/>
</dbReference>
<dbReference type="Pfam" id="PF17930">
    <property type="entry name" value="LpxI_N"/>
    <property type="match status" value="1"/>
</dbReference>
<name>A0A1H8C0T2_9RHOB</name>
<accession>A0A1H8C0T2</accession>
<feature type="domain" description="LpxI N-terminal" evidence="2">
    <location>
        <begin position="3"/>
        <end position="125"/>
    </location>
</feature>
<dbReference type="Pfam" id="PF06230">
    <property type="entry name" value="LpxI_C"/>
    <property type="match status" value="1"/>
</dbReference>
<evidence type="ECO:0000259" key="1">
    <source>
        <dbReference type="Pfam" id="PF06230"/>
    </source>
</evidence>
<dbReference type="InterPro" id="IPR041255">
    <property type="entry name" value="LpxI_N"/>
</dbReference>
<feature type="domain" description="LpxI C-terminal" evidence="1">
    <location>
        <begin position="138"/>
        <end position="271"/>
    </location>
</feature>
<dbReference type="PANTHER" id="PTHR39962">
    <property type="entry name" value="BLL4848 PROTEIN"/>
    <property type="match status" value="1"/>
</dbReference>
<reference evidence="4" key="1">
    <citation type="submission" date="2016-10" db="EMBL/GenBank/DDBJ databases">
        <authorList>
            <person name="Varghese N."/>
            <person name="Submissions S."/>
        </authorList>
    </citation>
    <scope>NUCLEOTIDE SEQUENCE [LARGE SCALE GENOMIC DNA]</scope>
    <source>
        <strain evidence="4">DSM 26893</strain>
    </source>
</reference>
<gene>
    <name evidence="3" type="ORF">SAMN04488011_101784</name>
</gene>
<organism evidence="3 4">
    <name type="scientific">Palleronia pelagia</name>
    <dbReference type="NCBI Taxonomy" id="387096"/>
    <lineage>
        <taxon>Bacteria</taxon>
        <taxon>Pseudomonadati</taxon>
        <taxon>Pseudomonadota</taxon>
        <taxon>Alphaproteobacteria</taxon>
        <taxon>Rhodobacterales</taxon>
        <taxon>Roseobacteraceae</taxon>
        <taxon>Palleronia</taxon>
    </lineage>
</organism>
<dbReference type="Gene3D" id="3.40.140.80">
    <property type="match status" value="1"/>
</dbReference>
<evidence type="ECO:0000259" key="2">
    <source>
        <dbReference type="Pfam" id="PF17930"/>
    </source>
</evidence>
<keyword evidence="4" id="KW-1185">Reference proteome</keyword>
<evidence type="ECO:0000313" key="4">
    <source>
        <dbReference type="Proteomes" id="UP000199372"/>
    </source>
</evidence>
<dbReference type="InterPro" id="IPR010415">
    <property type="entry name" value="LpxI_C"/>
</dbReference>